<dbReference type="PANTHER" id="PTHR48171:SF1">
    <property type="entry name" value="VACUOLAR PROTEIN SORTING-ASSOCIATED PROTEIN 62"/>
    <property type="match status" value="1"/>
</dbReference>
<proteinExistence type="predicted"/>
<name>A0AAD3HEM2_9STRA</name>
<gene>
    <name evidence="2" type="ORF">CTEN210_16659</name>
</gene>
<evidence type="ECO:0000313" key="3">
    <source>
        <dbReference type="Proteomes" id="UP001054902"/>
    </source>
</evidence>
<dbReference type="Pfam" id="PF06101">
    <property type="entry name" value="Vps62"/>
    <property type="match status" value="1"/>
</dbReference>
<feature type="chain" id="PRO_5042089798" description="Calmodulin" evidence="1">
    <location>
        <begin position="22"/>
        <end position="2075"/>
    </location>
</feature>
<dbReference type="EMBL" id="BLLK01000069">
    <property type="protein sequence ID" value="GFH60183.1"/>
    <property type="molecule type" value="Genomic_DNA"/>
</dbReference>
<keyword evidence="3" id="KW-1185">Reference proteome</keyword>
<dbReference type="InterPro" id="IPR009291">
    <property type="entry name" value="Vps62"/>
</dbReference>
<dbReference type="PANTHER" id="PTHR48171">
    <property type="entry name" value="DUF946 FAMILY PROTEIN"/>
    <property type="match status" value="1"/>
</dbReference>
<protein>
    <recommendedName>
        <fullName evidence="4">Calmodulin</fullName>
    </recommendedName>
</protein>
<sequence>MKLHHLFLVARLLTCTFQARAKNQHHGQAQQVAEVNIDSIDIVDFEILDMRSLKDDDIDHSNIATETVSNDECNVKMSIDCQFEDPLVGGWKSCVHKLESTQKPVLVTRPPMECKDNAFDAYITMIMCNEGGEDLIPLVMDSKNRPSFVFDGNLVLPREILNGNGYANVMGASGVTQCKKITLKKSIDACRRFVPMSVKLFSKTTGGKICSAYLHRKIYMKNKNKSSTPEDTSAVAQTLSPTLHTSVNVTTANLLSHDTDPNAKGASFFLKRLLFNESSLVIQKKHDFSFNLSIHFETNGLSSNHTIDTIASKFDFIIRPVRKGVVTTNNVPLELFSECVTNAHRSPGKVDKYGEILPLAESIADNVVVFEPYSDQPTSYKSKKHRDDLLSTARPFDETLLSYLTVLICVDQSIPCDMSKIGDGTTVAIKEYVPDQLLSSKSAKGSSPPLPYLELYQDTYYARWNIEDMPALMEKDIRVEFYVMDMFLDTLLLPYDTSKGWKWNMRSPISFHVGSHPAIRARLLRDSGDSAYTVASHLMCEFYASASASLLILYREEFSPSDVAKAMKFAYNMTAEEFAQFGSDNNINDDFVSTGLNDCAFSSDKLPVSSSVPLARTTEVEELLDAALKSRKKDTEITYKERLVEILKSIGYIFTTYSTQGKQAEISQYYTLPKKAQLEFVSESLELRPGVLNSSREDSVSFLMSAKFEVLGLSKYERPIVAMDITQSFDFFFEAFEKDIRNDLVSMLPICLSISRDPDGSSATTYEDIMPIVETLADNVVVFEPYSDQPTSYKSKKHRNDLLSTARPFDETLLSYLTVLICVDQSIPCDMSKIGDGTTVAIKEYVPDQLLSSKSAKGSSPPLPYLELYQDTYYARWNIEDMPALMEKDIRVEFYVMDMFLDTLLLPYDTSKGWKWNMRSPISFHVGSHPAIRARLLRDSGDSAYTVASHLMCEFYASASASLLILYREEFSPSDVARALKILYEMTPLDYSKEGYIQALTAVSVAIGLKDKCAFNIQDMKRAAEILKSSGYSAADNYKALRDVYNASVNDAEQTLLDILYPEEEVDKAILPDLLILYDRLAKQYGPRVYLHSEEKFKMSSLDWYLEQDKMFMHYVTEKPCTCSNACGCDCNLDEYEVLMHNETVTKANIYRLEQDLLAEGATKIWIQHENMKGLQTPNGEKAFDAGHPLAEGYLESAKAYIKAVRIKPRRQVDLTFWIWYPYNGPGTMQVKLDVKGTLVFGEFKFETGKKKGNTDPLGDHPTDWEQIILRFDEATEDFISLTTSGHGAFTKYNASEIINVEDTDIPKTYTALNGHAIFSGNDTGENMHETLVQNDLKIVKETPFTLFLDMEMRTFNFCEDNENLRYLETSSSYEIFAVDRLYVDLDGNIDESSWAAFSGAWGPDTDYGTYDRRELIENIIDGGNISGKLQEFLLLQCGIYSKLLLAIPIVGLYLSAAAAVACAAAIAFNTANWWTTLFTDSFFIKAVDALVDEVIEEDFLECAVDSQYSSIGTSKKGPGHYRQITSQWLRAVKETPRMIDFSINESTKSEISVSGNNIEFTVKIFDKFFEEKPHLDYRDTDNGIKSASFCTESGYKLDFPNSLTSGGSYTLLDYDFDFEMAHVQLVIDNYEFGGSMLRVLTVSGDLSNSTETLSPLEPDRFSNNGNITITNYIFSWDSDQVPNGRYSIRARIIGTDKRKYGYDWDLKTINVCNGNCDFIDPIEVNQTRISEGSKVQLEVDFMCSSSDNCSVSLDWGDGEVLHDIGVLVMGQIQKLLIDHIYYQSGSFEIAMSMRDGEDNTQRQNTFVTVVNEDPKLKSISVSPSEPVATESKLGITLTFQDDGRLDNHTIVTNWGDGDTVNSTYNGDASTDTQFLIDHEYKSSGVYYGTTFIEDSDGGQSVEETFMVTAYNSLQDKIASSGQIEYSRFEFNPITNITTVVGTGNATVASVFSDDDGKLVIHFSDSIYYMSTSVSNVETRTREVTARGDGELIGSNHNGTLAFEVVLRDAENNRNDDSFELKLFNASAIENPWSNDLDPFMAIEDLSVEQQEELNITLAYKPVRFLSGGVIFVSG</sequence>
<reference evidence="2 3" key="1">
    <citation type="journal article" date="2021" name="Sci. Rep.">
        <title>The genome of the diatom Chaetoceros tenuissimus carries an ancient integrated fragment of an extant virus.</title>
        <authorList>
            <person name="Hongo Y."/>
            <person name="Kimura K."/>
            <person name="Takaki Y."/>
            <person name="Yoshida Y."/>
            <person name="Baba S."/>
            <person name="Kobayashi G."/>
            <person name="Nagasaki K."/>
            <person name="Hano T."/>
            <person name="Tomaru Y."/>
        </authorList>
    </citation>
    <scope>NUCLEOTIDE SEQUENCE [LARGE SCALE GENOMIC DNA]</scope>
    <source>
        <strain evidence="2 3">NIES-3715</strain>
    </source>
</reference>
<evidence type="ECO:0008006" key="4">
    <source>
        <dbReference type="Google" id="ProtNLM"/>
    </source>
</evidence>
<organism evidence="2 3">
    <name type="scientific">Chaetoceros tenuissimus</name>
    <dbReference type="NCBI Taxonomy" id="426638"/>
    <lineage>
        <taxon>Eukaryota</taxon>
        <taxon>Sar</taxon>
        <taxon>Stramenopiles</taxon>
        <taxon>Ochrophyta</taxon>
        <taxon>Bacillariophyta</taxon>
        <taxon>Coscinodiscophyceae</taxon>
        <taxon>Chaetocerotophycidae</taxon>
        <taxon>Chaetocerotales</taxon>
        <taxon>Chaetocerotaceae</taxon>
        <taxon>Chaetoceros</taxon>
    </lineage>
</organism>
<evidence type="ECO:0000313" key="2">
    <source>
        <dbReference type="EMBL" id="GFH60183.1"/>
    </source>
</evidence>
<keyword evidence="1" id="KW-0732">Signal</keyword>
<dbReference type="Proteomes" id="UP001054902">
    <property type="component" value="Unassembled WGS sequence"/>
</dbReference>
<feature type="signal peptide" evidence="1">
    <location>
        <begin position="1"/>
        <end position="21"/>
    </location>
</feature>
<accession>A0AAD3HEM2</accession>
<evidence type="ECO:0000256" key="1">
    <source>
        <dbReference type="SAM" id="SignalP"/>
    </source>
</evidence>
<comment type="caution">
    <text evidence="2">The sequence shown here is derived from an EMBL/GenBank/DDBJ whole genome shotgun (WGS) entry which is preliminary data.</text>
</comment>